<accession>A0A0K2UUE3</accession>
<proteinExistence type="predicted"/>
<dbReference type="AlphaFoldDB" id="A0A0K2UUE3"/>
<organism evidence="1">
    <name type="scientific">Lepeophtheirus salmonis</name>
    <name type="common">Salmon louse</name>
    <name type="synonym">Caligus salmonis</name>
    <dbReference type="NCBI Taxonomy" id="72036"/>
    <lineage>
        <taxon>Eukaryota</taxon>
        <taxon>Metazoa</taxon>
        <taxon>Ecdysozoa</taxon>
        <taxon>Arthropoda</taxon>
        <taxon>Crustacea</taxon>
        <taxon>Multicrustacea</taxon>
        <taxon>Hexanauplia</taxon>
        <taxon>Copepoda</taxon>
        <taxon>Siphonostomatoida</taxon>
        <taxon>Caligidae</taxon>
        <taxon>Lepeophtheirus</taxon>
    </lineage>
</organism>
<dbReference type="EMBL" id="HACA01024517">
    <property type="protein sequence ID" value="CDW41878.1"/>
    <property type="molecule type" value="Transcribed_RNA"/>
</dbReference>
<reference evidence="1" key="1">
    <citation type="submission" date="2014-05" db="EMBL/GenBank/DDBJ databases">
        <authorList>
            <person name="Chronopoulou M."/>
        </authorList>
    </citation>
    <scope>NUCLEOTIDE SEQUENCE</scope>
    <source>
        <tissue evidence="1">Whole organism</tissue>
    </source>
</reference>
<sequence length="140" mass="16721">MVCTSISAEYIQSVCSSLQHRLELTILIADFYMLSTWVRKLFQSKFYKQTTFLWTENNYWNHHLFGFVGWKYSDDPSASLKVVLYKCSKYADRMQALSYRGLEIIISHEKSSNPWMWTVGFCFKNDYEYKTSCFLVLIFY</sequence>
<protein>
    <submittedName>
        <fullName evidence="1">Uncharacterized protein</fullName>
    </submittedName>
</protein>
<name>A0A0K2UUE3_LEPSM</name>
<evidence type="ECO:0000313" key="1">
    <source>
        <dbReference type="EMBL" id="CDW41878.1"/>
    </source>
</evidence>